<sequence length="523" mass="56832">MNKPQNPDSLAQPAAQVNEDDKTEPVKETSPTSVFVNSEPIREDQVQNAVKFLSHPKVKGSPVIYRRSFLEKKGLTKEEIDEAFRRVPDPTPSVSSTQTAVADQDGQQKSSSGIKNGAPGQTVSPSNLAPTGRIARKRTFSNFHWSHALLAVSVLAISGAGTAVLIKSVVIPKFKSWIRKIVFEEEEEGPPKRSNLTTSFAEEAASAAKAAAAAASDVARASQEMLLSNREDKKYFEDLTKLLDIQVHEIKSMNKAIQKMEGKGNASRNTQIEFDDYRVSAPASRLPQQSYTNGKVDVDSRSVRSSSPSASAESSAPPHPKSYMEIMAMVQRGEKPSNIREIDDMPPNPNQPIPNPRVAPKPKPWEVSQTPYTSSNVFQPPQGNGNSNAELRDNQLNGTSTAPWWQQKNGKISEIETEDEQKMGSSGVLSTKGPVPRSWAPPTPPPVAMAEAAAAIRQPKRPQSQKEQLTDDQLLSQSSNASDELQRITKISEAGGFGEANGGSSGPLINEMLKGEENTYLEA</sequence>
<evidence type="ECO:0000259" key="18">
    <source>
        <dbReference type="Pfam" id="PF17733"/>
    </source>
</evidence>
<evidence type="ECO:0000256" key="7">
    <source>
        <dbReference type="ARBA" id="ARBA00023010"/>
    </source>
</evidence>
<dbReference type="GO" id="GO:0005778">
    <property type="term" value="C:peroxisomal membrane"/>
    <property type="evidence" value="ECO:0007669"/>
    <property type="project" value="UniProtKB-SubCell"/>
</dbReference>
<dbReference type="InterPro" id="IPR036388">
    <property type="entry name" value="WH-like_DNA-bd_sf"/>
</dbReference>
<name>A0AAV3QLJ7_LITER</name>
<dbReference type="PANTHER" id="PTHR23058:SF0">
    <property type="entry name" value="PEROXISOMAL MEMBRANE PROTEIN PEX14"/>
    <property type="match status" value="1"/>
</dbReference>
<feature type="compositionally biased region" description="Polar residues" evidence="15">
    <location>
        <begin position="92"/>
        <end position="129"/>
    </location>
</feature>
<dbReference type="PANTHER" id="PTHR23058">
    <property type="entry name" value="PEROXISOMAL MEMBRANE PROTEIN PEX14"/>
    <property type="match status" value="1"/>
</dbReference>
<keyword evidence="3 14" id="KW-0813">Transport</keyword>
<dbReference type="InterPro" id="IPR054154">
    <property type="entry name" value="PEX14-like_M_plants"/>
</dbReference>
<proteinExistence type="inferred from homology"/>
<evidence type="ECO:0000256" key="15">
    <source>
        <dbReference type="SAM" id="MobiDB-lite"/>
    </source>
</evidence>
<feature type="domain" description="Peroxisomal membrane protein PEX14 central plants" evidence="19">
    <location>
        <begin position="142"/>
        <end position="261"/>
    </location>
</feature>
<dbReference type="Gene3D" id="1.10.10.10">
    <property type="entry name" value="Winged helix-like DNA-binding domain superfamily/Winged helix DNA-binding domain"/>
    <property type="match status" value="1"/>
</dbReference>
<gene>
    <name evidence="20" type="ORF">LIER_19014</name>
</gene>
<comment type="subunit">
    <text evidence="13">Interacts with PEX13; forming the PEX13-PEX14 docking complex. Interacts with PEX5 (via WxxxF/Y motifs).</text>
</comment>
<dbReference type="Proteomes" id="UP001454036">
    <property type="component" value="Unassembled WGS sequence"/>
</dbReference>
<feature type="compositionally biased region" description="Pro residues" evidence="15">
    <location>
        <begin position="346"/>
        <end position="362"/>
    </location>
</feature>
<evidence type="ECO:0000256" key="13">
    <source>
        <dbReference type="ARBA" id="ARBA00064754"/>
    </source>
</evidence>
<evidence type="ECO:0000256" key="12">
    <source>
        <dbReference type="ARBA" id="ARBA00053920"/>
    </source>
</evidence>
<evidence type="ECO:0000313" key="21">
    <source>
        <dbReference type="Proteomes" id="UP001454036"/>
    </source>
</evidence>
<keyword evidence="21" id="KW-1185">Reference proteome</keyword>
<evidence type="ECO:0000256" key="9">
    <source>
        <dbReference type="ARBA" id="ARBA00023140"/>
    </source>
</evidence>
<dbReference type="GO" id="GO:0005102">
    <property type="term" value="F:signaling receptor binding"/>
    <property type="evidence" value="ECO:0007669"/>
    <property type="project" value="TreeGrafter"/>
</dbReference>
<evidence type="ECO:0000256" key="2">
    <source>
        <dbReference type="ARBA" id="ARBA00005443"/>
    </source>
</evidence>
<feature type="region of interest" description="Disordered" evidence="15">
    <location>
        <begin position="281"/>
        <end position="321"/>
    </location>
</feature>
<feature type="compositionally biased region" description="Gly residues" evidence="15">
    <location>
        <begin position="495"/>
        <end position="505"/>
    </location>
</feature>
<comment type="subcellular location">
    <subcellularLocation>
        <location evidence="1">Peroxisome membrane</location>
        <topology evidence="1">Single-pass membrane protein</topology>
    </subcellularLocation>
</comment>
<dbReference type="InterPro" id="IPR006785">
    <property type="entry name" value="Pex14_N"/>
</dbReference>
<dbReference type="GO" id="GO:1990429">
    <property type="term" value="C:peroxisomal importomer complex"/>
    <property type="evidence" value="ECO:0007669"/>
    <property type="project" value="TreeGrafter"/>
</dbReference>
<evidence type="ECO:0000256" key="11">
    <source>
        <dbReference type="ARBA" id="ARBA00029691"/>
    </source>
</evidence>
<evidence type="ECO:0000259" key="19">
    <source>
        <dbReference type="Pfam" id="PF23020"/>
    </source>
</evidence>
<protein>
    <recommendedName>
        <fullName evidence="10 14">Peroxisomal membrane protein PEX14</fullName>
    </recommendedName>
    <alternativeName>
        <fullName evidence="11 14">Peroxin-14</fullName>
    </alternativeName>
</protein>
<evidence type="ECO:0000259" key="17">
    <source>
        <dbReference type="Pfam" id="PF04695"/>
    </source>
</evidence>
<dbReference type="FunFam" id="1.10.10.10:FF:000217">
    <property type="entry name" value="Peroxisomal membrane protein PEX14"/>
    <property type="match status" value="1"/>
</dbReference>
<dbReference type="EMBL" id="BAABME010004639">
    <property type="protein sequence ID" value="GAA0163047.1"/>
    <property type="molecule type" value="Genomic_DNA"/>
</dbReference>
<evidence type="ECO:0000313" key="20">
    <source>
        <dbReference type="EMBL" id="GAA0163047.1"/>
    </source>
</evidence>
<keyword evidence="9 14" id="KW-0576">Peroxisome</keyword>
<reference evidence="20 21" key="1">
    <citation type="submission" date="2024-01" db="EMBL/GenBank/DDBJ databases">
        <title>The complete chloroplast genome sequence of Lithospermum erythrorhizon: insights into the phylogenetic relationship among Boraginaceae species and the maternal lineages of purple gromwells.</title>
        <authorList>
            <person name="Okada T."/>
            <person name="Watanabe K."/>
        </authorList>
    </citation>
    <scope>NUCLEOTIDE SEQUENCE [LARGE SCALE GENOMIC DNA]</scope>
</reference>
<comment type="similarity">
    <text evidence="2 14">Belongs to the peroxin-14 family.</text>
</comment>
<feature type="domain" description="Peroxisome membrane anchor protein Pex14p N-terminal" evidence="17">
    <location>
        <begin position="42"/>
        <end position="86"/>
    </location>
</feature>
<evidence type="ECO:0000256" key="4">
    <source>
        <dbReference type="ARBA" id="ARBA00022692"/>
    </source>
</evidence>
<dbReference type="GO" id="GO:0016560">
    <property type="term" value="P:protein import into peroxisome matrix, docking"/>
    <property type="evidence" value="ECO:0007669"/>
    <property type="project" value="UniProtKB-UniRule"/>
</dbReference>
<dbReference type="AlphaFoldDB" id="A0AAV3QLJ7"/>
<dbReference type="Pfam" id="PF17733">
    <property type="entry name" value="KPWE_dom"/>
    <property type="match status" value="1"/>
</dbReference>
<dbReference type="Pfam" id="PF04695">
    <property type="entry name" value="Pex14_N"/>
    <property type="match status" value="1"/>
</dbReference>
<evidence type="ECO:0000256" key="8">
    <source>
        <dbReference type="ARBA" id="ARBA00023136"/>
    </source>
</evidence>
<accession>A0AAV3QLJ7</accession>
<feature type="region of interest" description="Disordered" evidence="15">
    <location>
        <begin position="338"/>
        <end position="523"/>
    </location>
</feature>
<evidence type="ECO:0000256" key="10">
    <source>
        <dbReference type="ARBA" id="ARBA00029502"/>
    </source>
</evidence>
<feature type="region of interest" description="Disordered" evidence="15">
    <location>
        <begin position="1"/>
        <end position="41"/>
    </location>
</feature>
<feature type="compositionally biased region" description="Polar residues" evidence="15">
    <location>
        <begin position="367"/>
        <end position="410"/>
    </location>
</feature>
<organism evidence="20 21">
    <name type="scientific">Lithospermum erythrorhizon</name>
    <name type="common">Purple gromwell</name>
    <name type="synonym">Lithospermum officinale var. erythrorhizon</name>
    <dbReference type="NCBI Taxonomy" id="34254"/>
    <lineage>
        <taxon>Eukaryota</taxon>
        <taxon>Viridiplantae</taxon>
        <taxon>Streptophyta</taxon>
        <taxon>Embryophyta</taxon>
        <taxon>Tracheophyta</taxon>
        <taxon>Spermatophyta</taxon>
        <taxon>Magnoliopsida</taxon>
        <taxon>eudicotyledons</taxon>
        <taxon>Gunneridae</taxon>
        <taxon>Pentapetalae</taxon>
        <taxon>asterids</taxon>
        <taxon>lamiids</taxon>
        <taxon>Boraginales</taxon>
        <taxon>Boraginaceae</taxon>
        <taxon>Boraginoideae</taxon>
        <taxon>Lithospermeae</taxon>
        <taxon>Lithospermum</taxon>
    </lineage>
</organism>
<evidence type="ECO:0000256" key="6">
    <source>
        <dbReference type="ARBA" id="ARBA00022989"/>
    </source>
</evidence>
<keyword evidence="4 16" id="KW-0812">Transmembrane</keyword>
<keyword evidence="7" id="KW-0811">Translocation</keyword>
<feature type="domain" description="Peroxisomal membrane protein PEX14-like KPWE" evidence="18">
    <location>
        <begin position="318"/>
        <end position="366"/>
    </location>
</feature>
<dbReference type="InterPro" id="IPR025655">
    <property type="entry name" value="PEX14"/>
</dbReference>
<dbReference type="Pfam" id="PF23020">
    <property type="entry name" value="PEX14-like_2nd"/>
    <property type="match status" value="1"/>
</dbReference>
<comment type="caution">
    <text evidence="20">The sequence shown here is derived from an EMBL/GenBank/DDBJ whole genome shotgun (WGS) entry which is preliminary data.</text>
</comment>
<evidence type="ECO:0000256" key="5">
    <source>
        <dbReference type="ARBA" id="ARBA00022927"/>
    </source>
</evidence>
<keyword evidence="8 14" id="KW-0472">Membrane</keyword>
<evidence type="ECO:0000256" key="14">
    <source>
        <dbReference type="RuleBase" id="RU367032"/>
    </source>
</evidence>
<comment type="function">
    <text evidence="12 14">Component of the PEX13-PEX14 docking complex, a translocon channel that specifically mediates the import of peroxisomal cargo proteins bound to PEX5 receptor. The PEX13-PEX14 docking complex forms a large import pore which can be opened to a diameter of about 9 nm. Mechanistically, PEX5 receptor along with cargo proteins associates with the PEX14 subunit of the PEX13-PEX14 docking complex in the cytosol, leading to the insertion of the receptor into the organelle membrane with the concomitant translocation of the cargo into the peroxisome matrix.</text>
</comment>
<keyword evidence="6 16" id="KW-1133">Transmembrane helix</keyword>
<dbReference type="InterPro" id="IPR040554">
    <property type="entry name" value="KPWE_PEX14_dom"/>
</dbReference>
<evidence type="ECO:0000256" key="3">
    <source>
        <dbReference type="ARBA" id="ARBA00022448"/>
    </source>
</evidence>
<feature type="region of interest" description="Disordered" evidence="15">
    <location>
        <begin position="84"/>
        <end position="129"/>
    </location>
</feature>
<feature type="compositionally biased region" description="Polar residues" evidence="15">
    <location>
        <begin position="461"/>
        <end position="483"/>
    </location>
</feature>
<feature type="transmembrane region" description="Helical" evidence="16">
    <location>
        <begin position="143"/>
        <end position="166"/>
    </location>
</feature>
<keyword evidence="5 14" id="KW-0653">Protein transport</keyword>
<evidence type="ECO:0000256" key="1">
    <source>
        <dbReference type="ARBA" id="ARBA00004549"/>
    </source>
</evidence>
<feature type="compositionally biased region" description="Low complexity" evidence="15">
    <location>
        <begin position="303"/>
        <end position="316"/>
    </location>
</feature>
<evidence type="ECO:0000256" key="16">
    <source>
        <dbReference type="SAM" id="Phobius"/>
    </source>
</evidence>